<name>A0A0G4I0L9_9ALVE</name>
<evidence type="ECO:0000256" key="4">
    <source>
        <dbReference type="ARBA" id="ARBA00022679"/>
    </source>
</evidence>
<feature type="region of interest" description="Disordered" evidence="11">
    <location>
        <begin position="101"/>
        <end position="143"/>
    </location>
</feature>
<dbReference type="Gene3D" id="2.60.40.10">
    <property type="entry name" value="Immunoglobulins"/>
    <property type="match status" value="1"/>
</dbReference>
<organism evidence="13">
    <name type="scientific">Chromera velia CCMP2878</name>
    <dbReference type="NCBI Taxonomy" id="1169474"/>
    <lineage>
        <taxon>Eukaryota</taxon>
        <taxon>Sar</taxon>
        <taxon>Alveolata</taxon>
        <taxon>Colpodellida</taxon>
        <taxon>Chromeraceae</taxon>
        <taxon>Chromera</taxon>
    </lineage>
</organism>
<evidence type="ECO:0000256" key="9">
    <source>
        <dbReference type="ARBA" id="ARBA00022842"/>
    </source>
</evidence>
<evidence type="ECO:0000256" key="10">
    <source>
        <dbReference type="ARBA" id="ARBA00023277"/>
    </source>
</evidence>
<dbReference type="SMART" id="SM01065">
    <property type="entry name" value="CBM_2"/>
    <property type="match status" value="1"/>
</dbReference>
<keyword evidence="8" id="KW-0067">ATP-binding</keyword>
<gene>
    <name evidence="13" type="ORF">Cvel_9976</name>
</gene>
<sequence length="1238" mass="130519">MPSVKWECICRDTQPGESVHVVGGIGELGNWDTGKSVPMGTSADSFPKWSSPNVGVPSGHSFEYKFVIRGGGGDKWEGIDGNRQLRVEGDGTETVTCQWGKKQGVDAPPPMPGGHGSVRDRVAQAAAAEASRAPASVGGTGSGSVALDDFGKKLAERNGQGKSWRQKLDAVLDGLVETLGLVNDVDVRKAAGGDGGEMMEVRKRVRGAVEKALVDRPKEGEGDGDEGGETARSPLESALSSVGVFLKFVQSGAVPCSEDGGHHRPNHHARTAMALFEVAEALEAEASSRAAAAGWRDSSEAGALDRLSVALRALHRSLPSFDAEFTAAVPLTRIRDIAHRNDIPQDLKQEIKHRLQNKLHRCAGPEDLRTAEELMQRFDREPHRYAGAFLHEYRVFFQELLRFFNQTDLAERLHKIKNHGATPKQVHAATDNYFRAKDREHHEGGRLDPALAAADAACTLRHELCRLLLDQSSQAYKDVALRQQLRLSELELADAAFLSLSVVHQKAEGANLLGVHTATIFEEAEEKGPVLYMLRETVRATAVGVAHVGLSGVARRSCAAVAALLHSIAEKELQKSAVSAETFMRLAAGLDQATRVAEGYCDAALALYGATARSLGPAVGANDHAVKFLAEADVRAHVAFQLSKLAPLASSHVRARMGSSGLECVVAGEGVGTLRVMPRLSEEAVDALAKAEEEREKGVTKGLILLVRSADGDEEMGGASRKGIRGVILGHAIPHLSHLAIRARQERLPFVSVVEQKAHSAMLQLVGKRVKLEARPDGGAGVGGSAIKAVGAGGDESPISLLSGPAKVPSTVGSPLPSSPMVGENGGWKDLGSEGGKPEVEEVDLGKMPVSALVGEEIEKQFCGAKAAACAALFKMGKASGGVFEAPACVGIPFGSLERVAKAKGAETAKKLQGLRASAEDAELSGAELEEACTKLRYLVASLRPSASETGAVKKMCEEETARVGRGVRLMVRSSANVEDLGGLSAAGLYDSVADVDGTSEESIGEAVAAVWASLFTKRAVLARRDAKKEFGVGASAHMGVLAQPMKEPNLCFVLHTRNPFPISALTAEGGSPSMSPGKAQGGGGKADGLSLAPLSISRQNSGTSLRRERSGAGTRSPDVYAEVAHGHGEILASGAVRGVPYRAVVDKDSGRSHLISFSSFSVGLKGSGEGGLVEEPLDYLKERFYTDSVYRKGVLERLGKVGAILEKAHKGVAQDVEGLIESGSDALVVVQTRPQPL</sequence>
<reference evidence="13" key="1">
    <citation type="submission" date="2014-11" db="EMBL/GenBank/DDBJ databases">
        <authorList>
            <person name="Otto D Thomas"/>
            <person name="Naeem Raeece"/>
        </authorList>
    </citation>
    <scope>NUCLEOTIDE SEQUENCE</scope>
</reference>
<keyword evidence="6" id="KW-0547">Nucleotide-binding</keyword>
<comment type="cofactor">
    <cofactor evidence="1">
        <name>Mg(2+)</name>
        <dbReference type="ChEBI" id="CHEBI:18420"/>
    </cofactor>
</comment>
<evidence type="ECO:0000256" key="1">
    <source>
        <dbReference type="ARBA" id="ARBA00001946"/>
    </source>
</evidence>
<dbReference type="Gene3D" id="3.30.1490.20">
    <property type="entry name" value="ATP-grasp fold, A domain"/>
    <property type="match status" value="1"/>
</dbReference>
<dbReference type="InterPro" id="IPR002044">
    <property type="entry name" value="CBM20"/>
</dbReference>
<dbReference type="InterPro" id="IPR013784">
    <property type="entry name" value="Carb-bd-like_fold"/>
</dbReference>
<keyword evidence="9" id="KW-0460">Magnesium</keyword>
<keyword evidence="4" id="KW-0808">Transferase</keyword>
<dbReference type="GO" id="GO:0005524">
    <property type="term" value="F:ATP binding"/>
    <property type="evidence" value="ECO:0007669"/>
    <property type="project" value="UniProtKB-KW"/>
</dbReference>
<dbReference type="SUPFAM" id="SSF49452">
    <property type="entry name" value="Starch-binding domain-like"/>
    <property type="match status" value="1"/>
</dbReference>
<dbReference type="CDD" id="cd05467">
    <property type="entry name" value="CBM20"/>
    <property type="match status" value="1"/>
</dbReference>
<dbReference type="PhylomeDB" id="A0A0G4I0L9"/>
<evidence type="ECO:0000256" key="6">
    <source>
        <dbReference type="ARBA" id="ARBA00022741"/>
    </source>
</evidence>
<dbReference type="Pfam" id="PF00686">
    <property type="entry name" value="CBM_20"/>
    <property type="match status" value="1"/>
</dbReference>
<dbReference type="PANTHER" id="PTHR47453">
    <property type="entry name" value="PHOSPHOGLUCAN, WATER DIKINASE, CHLOROPLASTIC"/>
    <property type="match status" value="1"/>
</dbReference>
<dbReference type="Pfam" id="PF01326">
    <property type="entry name" value="PPDK_N"/>
    <property type="match status" value="1"/>
</dbReference>
<keyword evidence="7" id="KW-0418">Kinase</keyword>
<feature type="domain" description="CBM20" evidence="12">
    <location>
        <begin position="1"/>
        <end position="101"/>
    </location>
</feature>
<feature type="compositionally biased region" description="Low complexity" evidence="11">
    <location>
        <begin position="123"/>
        <end position="137"/>
    </location>
</feature>
<dbReference type="PANTHER" id="PTHR47453:SF1">
    <property type="entry name" value="PHOSPHOGLUCAN, WATER DIKINASE, CHLOROPLASTIC"/>
    <property type="match status" value="1"/>
</dbReference>
<evidence type="ECO:0000256" key="11">
    <source>
        <dbReference type="SAM" id="MobiDB-lite"/>
    </source>
</evidence>
<dbReference type="PROSITE" id="PS51166">
    <property type="entry name" value="CBM20"/>
    <property type="match status" value="1"/>
</dbReference>
<comment type="similarity">
    <text evidence="2">Belongs to the PEP-utilizing enzyme family.</text>
</comment>
<dbReference type="GO" id="GO:0046872">
    <property type="term" value="F:metal ion binding"/>
    <property type="evidence" value="ECO:0007669"/>
    <property type="project" value="UniProtKB-KW"/>
</dbReference>
<comment type="subunit">
    <text evidence="3">Homodimer.</text>
</comment>
<proteinExistence type="inferred from homology"/>
<dbReference type="EMBL" id="CDMZ01004650">
    <property type="protein sequence ID" value="CEM50409.1"/>
    <property type="molecule type" value="Genomic_DNA"/>
</dbReference>
<dbReference type="AlphaFoldDB" id="A0A0G4I0L9"/>
<dbReference type="GO" id="GO:0016301">
    <property type="term" value="F:kinase activity"/>
    <property type="evidence" value="ECO:0007669"/>
    <property type="project" value="UniProtKB-KW"/>
</dbReference>
<protein>
    <recommendedName>
        <fullName evidence="12">CBM20 domain-containing protein</fullName>
    </recommendedName>
</protein>
<dbReference type="InterPro" id="IPR013783">
    <property type="entry name" value="Ig-like_fold"/>
</dbReference>
<feature type="region of interest" description="Disordered" evidence="11">
    <location>
        <begin position="804"/>
        <end position="839"/>
    </location>
</feature>
<dbReference type="VEuPathDB" id="CryptoDB:Cvel_9976"/>
<evidence type="ECO:0000256" key="5">
    <source>
        <dbReference type="ARBA" id="ARBA00022723"/>
    </source>
</evidence>
<dbReference type="InterPro" id="IPR054481">
    <property type="entry name" value="GWD1_pHisD"/>
</dbReference>
<evidence type="ECO:0000256" key="2">
    <source>
        <dbReference type="ARBA" id="ARBA00007837"/>
    </source>
</evidence>
<feature type="region of interest" description="Disordered" evidence="11">
    <location>
        <begin position="1065"/>
        <end position="1087"/>
    </location>
</feature>
<dbReference type="Gene3D" id="3.30.470.20">
    <property type="entry name" value="ATP-grasp fold, B domain"/>
    <property type="match status" value="1"/>
</dbReference>
<evidence type="ECO:0000259" key="12">
    <source>
        <dbReference type="PROSITE" id="PS51166"/>
    </source>
</evidence>
<evidence type="ECO:0000256" key="7">
    <source>
        <dbReference type="ARBA" id="ARBA00022777"/>
    </source>
</evidence>
<evidence type="ECO:0000256" key="3">
    <source>
        <dbReference type="ARBA" id="ARBA00011738"/>
    </source>
</evidence>
<dbReference type="InterPro" id="IPR002192">
    <property type="entry name" value="PPDK_AMP/ATP-bd"/>
</dbReference>
<keyword evidence="5" id="KW-0479">Metal-binding</keyword>
<dbReference type="SUPFAM" id="SSF56059">
    <property type="entry name" value="Glutathione synthetase ATP-binding domain-like"/>
    <property type="match status" value="1"/>
</dbReference>
<keyword evidence="10" id="KW-0119">Carbohydrate metabolism</keyword>
<evidence type="ECO:0000313" key="13">
    <source>
        <dbReference type="EMBL" id="CEM50409.1"/>
    </source>
</evidence>
<accession>A0A0G4I0L9</accession>
<evidence type="ECO:0000256" key="8">
    <source>
        <dbReference type="ARBA" id="ARBA00022840"/>
    </source>
</evidence>
<dbReference type="GO" id="GO:2001070">
    <property type="term" value="F:starch binding"/>
    <property type="evidence" value="ECO:0007669"/>
    <property type="project" value="InterPro"/>
</dbReference>
<dbReference type="InterPro" id="IPR013815">
    <property type="entry name" value="ATP_grasp_subdomain_1"/>
</dbReference>
<feature type="region of interest" description="Disordered" evidence="11">
    <location>
        <begin position="214"/>
        <end position="233"/>
    </location>
</feature>
<dbReference type="Pfam" id="PF22973">
    <property type="entry name" value="GWD1_pHisD"/>
    <property type="match status" value="1"/>
</dbReference>